<name>A0AA46S0G4_9BACT</name>
<feature type="coiled-coil region" evidence="1">
    <location>
        <begin position="106"/>
        <end position="133"/>
    </location>
</feature>
<keyword evidence="1" id="KW-0175">Coiled coil</keyword>
<dbReference type="Proteomes" id="UP001164100">
    <property type="component" value="Chromosome"/>
</dbReference>
<evidence type="ECO:0000313" key="2">
    <source>
        <dbReference type="EMBL" id="UYF42709.1"/>
    </source>
</evidence>
<accession>A0AA46S0G4</accession>
<dbReference type="RefSeq" id="WP_263514250.1">
    <property type="nucleotide sequence ID" value="NZ_CP099556.1"/>
</dbReference>
<sequence length="214" mass="24749">MVQKIKNNNLAEYRAFQEEKNKELVLKSIKYIKSLNGIINFSTVSQVTYDIADPLKNEKGLTLAGLSKNKLYRSLIEKAKLSQNIDINLKSNRSFYENSSNSNMTVADIKLQLHELRVKNVNLKMENKILSEQMKTLSFVSNPVETVSDDMLKKYKFLYQICSNLISRLLELDVAYIDLERTTLNVQIYDDVILQKEALEILYKDKLNELKNGN</sequence>
<evidence type="ECO:0000313" key="3">
    <source>
        <dbReference type="Proteomes" id="UP001164100"/>
    </source>
</evidence>
<organism evidence="2 3">
    <name type="scientific">Aliarcobacter cryaerophilus</name>
    <dbReference type="NCBI Taxonomy" id="28198"/>
    <lineage>
        <taxon>Bacteria</taxon>
        <taxon>Pseudomonadati</taxon>
        <taxon>Campylobacterota</taxon>
        <taxon>Epsilonproteobacteria</taxon>
        <taxon>Campylobacterales</taxon>
        <taxon>Arcobacteraceae</taxon>
        <taxon>Aliarcobacter</taxon>
    </lineage>
</organism>
<gene>
    <name evidence="2" type="ORF">NGX11_07285</name>
</gene>
<protein>
    <submittedName>
        <fullName evidence="2">Uncharacterized protein</fullName>
    </submittedName>
</protein>
<proteinExistence type="predicted"/>
<dbReference type="AlphaFoldDB" id="A0AA46S0G4"/>
<reference evidence="2" key="1">
    <citation type="journal article" date="2022" name="Front. Microbiol.">
        <title>Species classification and novel plasmid identifications in Arcobacter cryaerophilus and Arcobacter cryaerophilus-like organisms.</title>
        <authorList>
            <person name="Zhou G."/>
            <person name="Wang M."/>
            <person name="Wang H."/>
            <person name="Chen X."/>
            <person name="Gu Y."/>
            <person name="Shao Z."/>
            <person name="Zhang J."/>
            <person name="Zhang M."/>
        </authorList>
    </citation>
    <scope>NUCLEOTIDE SEQUENCE</scope>
    <source>
        <strain evidence="2">ICDCAC48</strain>
    </source>
</reference>
<dbReference type="EMBL" id="CP099556">
    <property type="protein sequence ID" value="UYF42709.1"/>
    <property type="molecule type" value="Genomic_DNA"/>
</dbReference>
<evidence type="ECO:0000256" key="1">
    <source>
        <dbReference type="SAM" id="Coils"/>
    </source>
</evidence>